<organism evidence="2 3">
    <name type="scientific">Dokdonia genika</name>
    <dbReference type="NCBI Taxonomy" id="308113"/>
    <lineage>
        <taxon>Bacteria</taxon>
        <taxon>Pseudomonadati</taxon>
        <taxon>Bacteroidota</taxon>
        <taxon>Flavobacteriia</taxon>
        <taxon>Flavobacteriales</taxon>
        <taxon>Flavobacteriaceae</taxon>
        <taxon>Dokdonia</taxon>
    </lineage>
</organism>
<reference evidence="3" key="1">
    <citation type="journal article" date="2019" name="Int. J. Syst. Evol. Microbiol.">
        <title>The Global Catalogue of Microorganisms (GCM) 10K type strain sequencing project: providing services to taxonomists for standard genome sequencing and annotation.</title>
        <authorList>
            <consortium name="The Broad Institute Genomics Platform"/>
            <consortium name="The Broad Institute Genome Sequencing Center for Infectious Disease"/>
            <person name="Wu L."/>
            <person name="Ma J."/>
        </authorList>
    </citation>
    <scope>NUCLEOTIDE SEQUENCE [LARGE SCALE GENOMIC DNA]</scope>
    <source>
        <strain evidence="3">CGMCC 4.7427</strain>
    </source>
</reference>
<keyword evidence="1" id="KW-1133">Transmembrane helix</keyword>
<dbReference type="RefSeq" id="WP_380033324.1">
    <property type="nucleotide sequence ID" value="NZ_JBHSHB010000012.1"/>
</dbReference>
<feature type="transmembrane region" description="Helical" evidence="1">
    <location>
        <begin position="115"/>
        <end position="136"/>
    </location>
</feature>
<evidence type="ECO:0000313" key="2">
    <source>
        <dbReference type="EMBL" id="MFC4690283.1"/>
    </source>
</evidence>
<feature type="transmembrane region" description="Helical" evidence="1">
    <location>
        <begin position="88"/>
        <end position="109"/>
    </location>
</feature>
<dbReference type="EMBL" id="JBHSHB010000012">
    <property type="protein sequence ID" value="MFC4690283.1"/>
    <property type="molecule type" value="Genomic_DNA"/>
</dbReference>
<gene>
    <name evidence="2" type="ORF">ACFO5T_07575</name>
</gene>
<protein>
    <submittedName>
        <fullName evidence="2">Uncharacterized protein</fullName>
    </submittedName>
</protein>
<proteinExistence type="predicted"/>
<dbReference type="Proteomes" id="UP001595878">
    <property type="component" value="Unassembled WGS sequence"/>
</dbReference>
<keyword evidence="3" id="KW-1185">Reference proteome</keyword>
<name>A0ABV9L997_9FLAO</name>
<keyword evidence="1" id="KW-0812">Transmembrane</keyword>
<accession>A0ABV9L997</accession>
<keyword evidence="1" id="KW-0472">Membrane</keyword>
<comment type="caution">
    <text evidence="2">The sequence shown here is derived from an EMBL/GenBank/DDBJ whole genome shotgun (WGS) entry which is preliminary data.</text>
</comment>
<sequence length="158" mass="18379">MNLFPTREFKFKLISSQKETIERLERRTEYSKYLTSNWTTKSFRGQISDNEFKIISSTVGKGAFCVLTGEINTELGSVTITINKAFKIMLSILLIFPIIAMCLIVTFDLEKFEPFMILSVIAQIVMIRFIGIRFFFKRFSKQSLHKLRDALDVELIEN</sequence>
<evidence type="ECO:0000256" key="1">
    <source>
        <dbReference type="SAM" id="Phobius"/>
    </source>
</evidence>
<evidence type="ECO:0000313" key="3">
    <source>
        <dbReference type="Proteomes" id="UP001595878"/>
    </source>
</evidence>